<dbReference type="PRINTS" id="PR01590">
    <property type="entry name" value="HTHFIS"/>
</dbReference>
<dbReference type="InterPro" id="IPR002078">
    <property type="entry name" value="Sigma_54_int"/>
</dbReference>
<sequence>MPAKPEFDLCVVVDDDEDILIAARLLLRQLFAEVRTFPNPDEAMTAIAQRSPDLVLLDANFARGATDAHEGLAWLGKLLAHDPEMVIVMITAHVGLQVAIAAMKQGATDFVSKPWSNERLLATARTAAALRRSRRTVATERGKVATIAGAGAPGSTLLGASQPMRRVGELIARAAPTEANVLILGENGTGKELVARELHRQSRRADKVMLTVDLGAISEELIDSELFGHVKGAFTDARTDRIGRIQAADGGTLFLDEIGNLPLHLQPKLLTVLEQRKVTPVGANQPIPVDIRVIAATNLSPDRLADERVFRTDLLFRLNTVEIELPPLRQRRDDIPQLLTHFLDHYARRYNRPVPEVSDAAMAAVVAHDWIGNVRALRHAVERAVILAGDAPLAPEDFPLTSGTQSRTAPSLAPPAPAPAAAPAPVAAPSITTAPAAPGGEDLNLDRAEKRMVESALRRHGYNISLAAADLGVSRAALYRRMEKYGL</sequence>
<dbReference type="PANTHER" id="PTHR32071:SF113">
    <property type="entry name" value="ALGINATE BIOSYNTHESIS TRANSCRIPTIONAL REGULATORY PROTEIN ALGB"/>
    <property type="match status" value="1"/>
</dbReference>
<dbReference type="Pfam" id="PF00158">
    <property type="entry name" value="Sigma54_activat"/>
    <property type="match status" value="1"/>
</dbReference>
<dbReference type="InterPro" id="IPR025943">
    <property type="entry name" value="Sigma_54_int_dom_ATP-bd_2"/>
</dbReference>
<dbReference type="Gene3D" id="3.40.50.2300">
    <property type="match status" value="1"/>
</dbReference>
<evidence type="ECO:0000313" key="12">
    <source>
        <dbReference type="Proteomes" id="UP000018851"/>
    </source>
</evidence>
<evidence type="ECO:0008006" key="13">
    <source>
        <dbReference type="Google" id="ProtNLM"/>
    </source>
</evidence>
<dbReference type="InterPro" id="IPR009057">
    <property type="entry name" value="Homeodomain-like_sf"/>
</dbReference>
<dbReference type="Gene3D" id="1.10.8.60">
    <property type="match status" value="1"/>
</dbReference>
<dbReference type="PROSITE" id="PS50045">
    <property type="entry name" value="SIGMA54_INTERACT_4"/>
    <property type="match status" value="1"/>
</dbReference>
<organism evidence="11 12">
    <name type="scientific">Sphingomonas sanxanigenens DSM 19645 = NX02</name>
    <dbReference type="NCBI Taxonomy" id="1123269"/>
    <lineage>
        <taxon>Bacteria</taxon>
        <taxon>Pseudomonadati</taxon>
        <taxon>Pseudomonadota</taxon>
        <taxon>Alphaproteobacteria</taxon>
        <taxon>Sphingomonadales</taxon>
        <taxon>Sphingomonadaceae</taxon>
        <taxon>Sphingomonas</taxon>
    </lineage>
</organism>
<dbReference type="GO" id="GO:0043565">
    <property type="term" value="F:sequence-specific DNA binding"/>
    <property type="evidence" value="ECO:0007669"/>
    <property type="project" value="InterPro"/>
</dbReference>
<dbReference type="InterPro" id="IPR003593">
    <property type="entry name" value="AAA+_ATPase"/>
</dbReference>
<proteinExistence type="predicted"/>
<name>W0A4U6_9SPHN</name>
<dbReference type="Gene3D" id="1.10.10.60">
    <property type="entry name" value="Homeodomain-like"/>
    <property type="match status" value="1"/>
</dbReference>
<dbReference type="HOGENOM" id="CLU_000445_0_6_5"/>
<dbReference type="RefSeq" id="WP_025290419.1">
    <property type="nucleotide sequence ID" value="NZ_CP006644.1"/>
</dbReference>
<dbReference type="Pfam" id="PF25601">
    <property type="entry name" value="AAA_lid_14"/>
    <property type="match status" value="1"/>
</dbReference>
<dbReference type="Gene3D" id="3.40.50.300">
    <property type="entry name" value="P-loop containing nucleotide triphosphate hydrolases"/>
    <property type="match status" value="1"/>
</dbReference>
<evidence type="ECO:0000259" key="9">
    <source>
        <dbReference type="PROSITE" id="PS50045"/>
    </source>
</evidence>
<dbReference type="eggNOG" id="COG2204">
    <property type="taxonomic scope" value="Bacteria"/>
</dbReference>
<dbReference type="KEGG" id="ssan:NX02_01400"/>
<feature type="compositionally biased region" description="Pro residues" evidence="8">
    <location>
        <begin position="412"/>
        <end position="422"/>
    </location>
</feature>
<reference evidence="11 12" key="1">
    <citation type="submission" date="2013-07" db="EMBL/GenBank/DDBJ databases">
        <title>Completed genome of Sphingomonas sanxanigenens NX02.</title>
        <authorList>
            <person name="Ma T."/>
            <person name="Huang H."/>
            <person name="Wu M."/>
            <person name="Li X."/>
            <person name="Li G."/>
        </authorList>
    </citation>
    <scope>NUCLEOTIDE SEQUENCE [LARGE SCALE GENOMIC DNA]</scope>
    <source>
        <strain evidence="11 12">NX02</strain>
    </source>
</reference>
<dbReference type="GO" id="GO:0006355">
    <property type="term" value="P:regulation of DNA-templated transcription"/>
    <property type="evidence" value="ECO:0007669"/>
    <property type="project" value="InterPro"/>
</dbReference>
<dbReference type="CDD" id="cd00156">
    <property type="entry name" value="REC"/>
    <property type="match status" value="1"/>
</dbReference>
<dbReference type="InterPro" id="IPR027417">
    <property type="entry name" value="P-loop_NTPase"/>
</dbReference>
<dbReference type="FunFam" id="3.40.50.300:FF:000006">
    <property type="entry name" value="DNA-binding transcriptional regulator NtrC"/>
    <property type="match status" value="1"/>
</dbReference>
<dbReference type="GO" id="GO:0005524">
    <property type="term" value="F:ATP binding"/>
    <property type="evidence" value="ECO:0007669"/>
    <property type="project" value="UniProtKB-KW"/>
</dbReference>
<keyword evidence="7" id="KW-0597">Phosphoprotein</keyword>
<keyword evidence="2" id="KW-0067">ATP-binding</keyword>
<dbReference type="SMART" id="SM00448">
    <property type="entry name" value="REC"/>
    <property type="match status" value="1"/>
</dbReference>
<evidence type="ECO:0000256" key="6">
    <source>
        <dbReference type="ARBA" id="ARBA00023163"/>
    </source>
</evidence>
<dbReference type="EMBL" id="CP006644">
    <property type="protein sequence ID" value="AHE52046.1"/>
    <property type="molecule type" value="Genomic_DNA"/>
</dbReference>
<gene>
    <name evidence="11" type="ORF">NX02_01400</name>
</gene>
<keyword evidence="12" id="KW-1185">Reference proteome</keyword>
<keyword evidence="6" id="KW-0804">Transcription</keyword>
<dbReference type="SUPFAM" id="SSF52540">
    <property type="entry name" value="P-loop containing nucleoside triphosphate hydrolases"/>
    <property type="match status" value="1"/>
</dbReference>
<dbReference type="PANTHER" id="PTHR32071">
    <property type="entry name" value="TRANSCRIPTIONAL REGULATORY PROTEIN"/>
    <property type="match status" value="1"/>
</dbReference>
<dbReference type="InterPro" id="IPR001789">
    <property type="entry name" value="Sig_transdc_resp-reg_receiver"/>
</dbReference>
<feature type="domain" description="Sigma-54 factor interaction" evidence="9">
    <location>
        <begin position="157"/>
        <end position="386"/>
    </location>
</feature>
<feature type="region of interest" description="Disordered" evidence="8">
    <location>
        <begin position="397"/>
        <end position="443"/>
    </location>
</feature>
<feature type="domain" description="Response regulatory" evidence="10">
    <location>
        <begin position="9"/>
        <end position="128"/>
    </location>
</feature>
<evidence type="ECO:0000256" key="8">
    <source>
        <dbReference type="SAM" id="MobiDB-lite"/>
    </source>
</evidence>
<dbReference type="Pfam" id="PF02954">
    <property type="entry name" value="HTH_8"/>
    <property type="match status" value="1"/>
</dbReference>
<dbReference type="CDD" id="cd00009">
    <property type="entry name" value="AAA"/>
    <property type="match status" value="1"/>
</dbReference>
<dbReference type="SUPFAM" id="SSF52172">
    <property type="entry name" value="CheY-like"/>
    <property type="match status" value="1"/>
</dbReference>
<dbReference type="SUPFAM" id="SSF46689">
    <property type="entry name" value="Homeodomain-like"/>
    <property type="match status" value="1"/>
</dbReference>
<evidence type="ECO:0000256" key="5">
    <source>
        <dbReference type="ARBA" id="ARBA00023159"/>
    </source>
</evidence>
<dbReference type="InterPro" id="IPR011006">
    <property type="entry name" value="CheY-like_superfamily"/>
</dbReference>
<keyword evidence="1" id="KW-0547">Nucleotide-binding</keyword>
<feature type="modified residue" description="4-aspartylphosphate" evidence="7">
    <location>
        <position position="58"/>
    </location>
</feature>
<dbReference type="PROSITE" id="PS00676">
    <property type="entry name" value="SIGMA54_INTERACT_2"/>
    <property type="match status" value="1"/>
</dbReference>
<evidence type="ECO:0000256" key="2">
    <source>
        <dbReference type="ARBA" id="ARBA00022840"/>
    </source>
</evidence>
<keyword evidence="5" id="KW-0010">Activator</keyword>
<evidence type="ECO:0000256" key="3">
    <source>
        <dbReference type="ARBA" id="ARBA00023012"/>
    </source>
</evidence>
<dbReference type="Pfam" id="PF00072">
    <property type="entry name" value="Response_reg"/>
    <property type="match status" value="1"/>
</dbReference>
<keyword evidence="4" id="KW-0805">Transcription regulation</keyword>
<dbReference type="PROSITE" id="PS50110">
    <property type="entry name" value="RESPONSE_REGULATORY"/>
    <property type="match status" value="1"/>
</dbReference>
<dbReference type="OrthoDB" id="9154941at2"/>
<feature type="compositionally biased region" description="Low complexity" evidence="8">
    <location>
        <begin position="423"/>
        <end position="438"/>
    </location>
</feature>
<evidence type="ECO:0000256" key="7">
    <source>
        <dbReference type="PROSITE-ProRule" id="PRU00169"/>
    </source>
</evidence>
<dbReference type="AlphaFoldDB" id="W0A4U6"/>
<dbReference type="STRING" id="1123269.NX02_01400"/>
<evidence type="ECO:0000256" key="4">
    <source>
        <dbReference type="ARBA" id="ARBA00023015"/>
    </source>
</evidence>
<evidence type="ECO:0000256" key="1">
    <source>
        <dbReference type="ARBA" id="ARBA00022741"/>
    </source>
</evidence>
<dbReference type="InterPro" id="IPR058031">
    <property type="entry name" value="AAA_lid_NorR"/>
</dbReference>
<accession>W0A4U6</accession>
<dbReference type="Proteomes" id="UP000018851">
    <property type="component" value="Chromosome"/>
</dbReference>
<dbReference type="SMART" id="SM00382">
    <property type="entry name" value="AAA"/>
    <property type="match status" value="1"/>
</dbReference>
<dbReference type="InterPro" id="IPR002197">
    <property type="entry name" value="HTH_Fis"/>
</dbReference>
<keyword evidence="3" id="KW-0902">Two-component regulatory system</keyword>
<evidence type="ECO:0000259" key="10">
    <source>
        <dbReference type="PROSITE" id="PS50110"/>
    </source>
</evidence>
<dbReference type="PATRIC" id="fig|1123269.5.peg.285"/>
<dbReference type="GO" id="GO:0000160">
    <property type="term" value="P:phosphorelay signal transduction system"/>
    <property type="evidence" value="ECO:0007669"/>
    <property type="project" value="UniProtKB-KW"/>
</dbReference>
<protein>
    <recommendedName>
        <fullName evidence="13">ATPase AAA</fullName>
    </recommendedName>
</protein>
<evidence type="ECO:0000313" key="11">
    <source>
        <dbReference type="EMBL" id="AHE52046.1"/>
    </source>
</evidence>